<feature type="domain" description="PAS" evidence="11">
    <location>
        <begin position="10"/>
        <end position="56"/>
    </location>
</feature>
<dbReference type="CDD" id="cd16922">
    <property type="entry name" value="HATPase_EvgS-ArcB-TorS-like"/>
    <property type="match status" value="1"/>
</dbReference>
<evidence type="ECO:0000259" key="10">
    <source>
        <dbReference type="PROSITE" id="PS50109"/>
    </source>
</evidence>
<evidence type="ECO:0000256" key="3">
    <source>
        <dbReference type="ARBA" id="ARBA00012438"/>
    </source>
</evidence>
<dbReference type="AlphaFoldDB" id="A0A964BPC6"/>
<dbReference type="InterPro" id="IPR036097">
    <property type="entry name" value="HisK_dim/P_sf"/>
</dbReference>
<dbReference type="RefSeq" id="WP_229640148.1">
    <property type="nucleotide sequence ID" value="NZ_JADWDC010000017.1"/>
</dbReference>
<evidence type="ECO:0000256" key="4">
    <source>
        <dbReference type="ARBA" id="ARBA00022553"/>
    </source>
</evidence>
<dbReference type="Pfam" id="PF00989">
    <property type="entry name" value="PAS"/>
    <property type="match status" value="1"/>
</dbReference>
<evidence type="ECO:0000259" key="11">
    <source>
        <dbReference type="PROSITE" id="PS50112"/>
    </source>
</evidence>
<dbReference type="PROSITE" id="PS50109">
    <property type="entry name" value="HIS_KIN"/>
    <property type="match status" value="1"/>
</dbReference>
<dbReference type="InterPro" id="IPR000700">
    <property type="entry name" value="PAS-assoc_C"/>
</dbReference>
<evidence type="ECO:0000256" key="8">
    <source>
        <dbReference type="ARBA" id="ARBA00023136"/>
    </source>
</evidence>
<dbReference type="GO" id="GO:0009927">
    <property type="term" value="F:histidine phosphotransfer kinase activity"/>
    <property type="evidence" value="ECO:0007669"/>
    <property type="project" value="TreeGrafter"/>
</dbReference>
<dbReference type="PANTHER" id="PTHR43047">
    <property type="entry name" value="TWO-COMPONENT HISTIDINE PROTEIN KINASE"/>
    <property type="match status" value="1"/>
</dbReference>
<dbReference type="SUPFAM" id="SSF47384">
    <property type="entry name" value="Homodimeric domain of signal transducing histidine kinase"/>
    <property type="match status" value="1"/>
</dbReference>
<dbReference type="SMART" id="SM00387">
    <property type="entry name" value="HATPase_c"/>
    <property type="match status" value="1"/>
</dbReference>
<dbReference type="GO" id="GO:0005886">
    <property type="term" value="C:plasma membrane"/>
    <property type="evidence" value="ECO:0007669"/>
    <property type="project" value="TreeGrafter"/>
</dbReference>
<protein>
    <recommendedName>
        <fullName evidence="3">histidine kinase</fullName>
        <ecNumber evidence="3">2.7.13.3</ecNumber>
    </recommendedName>
</protein>
<evidence type="ECO:0000256" key="1">
    <source>
        <dbReference type="ARBA" id="ARBA00000085"/>
    </source>
</evidence>
<keyword evidence="4" id="KW-0597">Phosphoprotein</keyword>
<evidence type="ECO:0000259" key="9">
    <source>
        <dbReference type="PROSITE" id="PS50046"/>
    </source>
</evidence>
<dbReference type="InterPro" id="IPR013767">
    <property type="entry name" value="PAS_fold"/>
</dbReference>
<dbReference type="PROSITE" id="PS50046">
    <property type="entry name" value="PHYTOCHROME_2"/>
    <property type="match status" value="1"/>
</dbReference>
<dbReference type="Gene3D" id="1.10.287.130">
    <property type="match status" value="1"/>
</dbReference>
<comment type="caution">
    <text evidence="13">The sequence shown here is derived from an EMBL/GenBank/DDBJ whole genome shotgun (WGS) entry which is preliminary data.</text>
</comment>
<dbReference type="InterPro" id="IPR013656">
    <property type="entry name" value="PAS_4"/>
</dbReference>
<evidence type="ECO:0000256" key="2">
    <source>
        <dbReference type="ARBA" id="ARBA00006402"/>
    </source>
</evidence>
<dbReference type="Gene3D" id="3.30.450.40">
    <property type="match status" value="2"/>
</dbReference>
<dbReference type="CDD" id="cd00130">
    <property type="entry name" value="PAS"/>
    <property type="match status" value="2"/>
</dbReference>
<keyword evidence="6" id="KW-0418">Kinase</keyword>
<dbReference type="InterPro" id="IPR003018">
    <property type="entry name" value="GAF"/>
</dbReference>
<dbReference type="Gene3D" id="3.30.450.20">
    <property type="entry name" value="PAS domain"/>
    <property type="match status" value="2"/>
</dbReference>
<name>A0A964BPC6_9CYAN</name>
<feature type="domain" description="PAC" evidence="12">
    <location>
        <begin position="402"/>
        <end position="454"/>
    </location>
</feature>
<dbReference type="Proteomes" id="UP000729733">
    <property type="component" value="Unassembled WGS sequence"/>
</dbReference>
<dbReference type="NCBIfam" id="TIGR00229">
    <property type="entry name" value="sensory_box"/>
    <property type="match status" value="2"/>
</dbReference>
<sequence>MAGVKKTTTKKSLFKAVFQNSTVAIAILDSKDRIVEVNPAACKLFGAGKKKLMGKSIEKFLKSSLDWQNPQERVETQLKEYQGELKTVEYSQVKDVSSQHNLLVLRDLTDFQRQTAAELDLYYQRVELFAEVTLKIRQSLQLHEILQTAVTEVQRILQADRVLIYQVFDNGTGMPIKEAVLPDFKPIIGIEFPEEVFPADYRQLYTKGRVRAITDVRAKNADVAECLIEFMDQWQIKSKLVVPILQNVQIDQGIKGDRLWGLLIAHQCQAIRDWTEFEQELMQQLADQIGIALLQSKLLANLEGLVAERTAKLRQEINVRTKAEVALRHSEEQLRLIANGLPVLIAYVDCHQHYRFNNQAYQTWLALDPEEICDRHLAEVHGDDEYQQISPYVAKALEGETVTYERDLALQDGCVHSLSVTYIPHIQQQNMIQGFFALTSDISDRKAIERMKDEFISVVSHELRTPLTSIHSSLKILATGKLGSLSSQGERMLKIADEQTERLVHLVNNVLDLQRIQSGKITMNKQACKARDLMVETVQAMKTFAQEQGIRLSFKPNEFVVWADRDYIIQTLTNLVSNAIKFSPSNSTVILSAAIDSQNNSDSKHQSISYITFAVQDRGQGIPQDRLETIFERFQQVDSSDSRKKGGTGLGLAICRQIVEGHGGQIWAESCFEQGSTFYFTLPEHKASNQQSINFS</sequence>
<evidence type="ECO:0000256" key="6">
    <source>
        <dbReference type="ARBA" id="ARBA00022777"/>
    </source>
</evidence>
<proteinExistence type="inferred from homology"/>
<evidence type="ECO:0000256" key="5">
    <source>
        <dbReference type="ARBA" id="ARBA00022679"/>
    </source>
</evidence>
<dbReference type="InterPro" id="IPR005467">
    <property type="entry name" value="His_kinase_dom"/>
</dbReference>
<evidence type="ECO:0000313" key="14">
    <source>
        <dbReference type="Proteomes" id="UP000729733"/>
    </source>
</evidence>
<dbReference type="PROSITE" id="PS50113">
    <property type="entry name" value="PAC"/>
    <property type="match status" value="1"/>
</dbReference>
<dbReference type="PRINTS" id="PR00344">
    <property type="entry name" value="BCTRLSENSOR"/>
</dbReference>
<dbReference type="FunFam" id="1.10.287.130:FF:000001">
    <property type="entry name" value="Two-component sensor histidine kinase"/>
    <property type="match status" value="1"/>
</dbReference>
<dbReference type="GO" id="GO:0006355">
    <property type="term" value="P:regulation of DNA-templated transcription"/>
    <property type="evidence" value="ECO:0007669"/>
    <property type="project" value="InterPro"/>
</dbReference>
<evidence type="ECO:0000259" key="12">
    <source>
        <dbReference type="PROSITE" id="PS50113"/>
    </source>
</evidence>
<feature type="domain" description="Phytochrome chromophore attachment site" evidence="9">
    <location>
        <begin position="141"/>
        <end position="288"/>
    </location>
</feature>
<gene>
    <name evidence="13" type="ORF">I4641_08985</name>
</gene>
<accession>A0A964BPC6</accession>
<dbReference type="EMBL" id="JADWDC010000017">
    <property type="protein sequence ID" value="MCC0177109.1"/>
    <property type="molecule type" value="Genomic_DNA"/>
</dbReference>
<reference evidence="13" key="1">
    <citation type="journal article" date="2021" name="Antonie Van Leeuwenhoek">
        <title>Draft genome and description of Waterburya agarophytonicola gen. nov. sp. nov. (Pleurocapsales, Cyanobacteria): a seaweed symbiont.</title>
        <authorList>
            <person name="Bonthond G."/>
            <person name="Shalygin S."/>
            <person name="Bayer T."/>
            <person name="Weinberger F."/>
        </authorList>
    </citation>
    <scope>NUCLEOTIDE SEQUENCE</scope>
    <source>
        <strain evidence="13">KI4</strain>
    </source>
</reference>
<dbReference type="InterPro" id="IPR035965">
    <property type="entry name" value="PAS-like_dom_sf"/>
</dbReference>
<keyword evidence="5" id="KW-0808">Transferase</keyword>
<dbReference type="InterPro" id="IPR003661">
    <property type="entry name" value="HisK_dim/P_dom"/>
</dbReference>
<dbReference type="InterPro" id="IPR003594">
    <property type="entry name" value="HATPase_dom"/>
</dbReference>
<keyword evidence="8" id="KW-0472">Membrane</keyword>
<keyword evidence="14" id="KW-1185">Reference proteome</keyword>
<evidence type="ECO:0000256" key="7">
    <source>
        <dbReference type="ARBA" id="ARBA00023012"/>
    </source>
</evidence>
<dbReference type="SMART" id="SM00388">
    <property type="entry name" value="HisKA"/>
    <property type="match status" value="1"/>
</dbReference>
<dbReference type="CDD" id="cd00082">
    <property type="entry name" value="HisKA"/>
    <property type="match status" value="1"/>
</dbReference>
<dbReference type="PANTHER" id="PTHR43047:SF72">
    <property type="entry name" value="OSMOSENSING HISTIDINE PROTEIN KINASE SLN1"/>
    <property type="match status" value="1"/>
</dbReference>
<dbReference type="SUPFAM" id="SSF55785">
    <property type="entry name" value="PYP-like sensor domain (PAS domain)"/>
    <property type="match status" value="2"/>
</dbReference>
<dbReference type="Pfam" id="PF02518">
    <property type="entry name" value="HATPase_c"/>
    <property type="match status" value="1"/>
</dbReference>
<dbReference type="InterPro" id="IPR004358">
    <property type="entry name" value="Sig_transdc_His_kin-like_C"/>
</dbReference>
<dbReference type="EC" id="2.7.13.3" evidence="3"/>
<dbReference type="InterPro" id="IPR029016">
    <property type="entry name" value="GAF-like_dom_sf"/>
</dbReference>
<dbReference type="Gene3D" id="3.30.565.10">
    <property type="entry name" value="Histidine kinase-like ATPase, C-terminal domain"/>
    <property type="match status" value="1"/>
</dbReference>
<organism evidence="13 14">
    <name type="scientific">Waterburya agarophytonicola KI4</name>
    <dbReference type="NCBI Taxonomy" id="2874699"/>
    <lineage>
        <taxon>Bacteria</taxon>
        <taxon>Bacillati</taxon>
        <taxon>Cyanobacteriota</taxon>
        <taxon>Cyanophyceae</taxon>
        <taxon>Pleurocapsales</taxon>
        <taxon>Hyellaceae</taxon>
        <taxon>Waterburya</taxon>
        <taxon>Waterburya agarophytonicola</taxon>
    </lineage>
</organism>
<dbReference type="InterPro" id="IPR016132">
    <property type="entry name" value="Phyto_chromo_attachment"/>
</dbReference>
<keyword evidence="7" id="KW-0902">Two-component regulatory system</keyword>
<comment type="similarity">
    <text evidence="2">In the N-terminal section; belongs to the phytochrome family.</text>
</comment>
<dbReference type="InterPro" id="IPR000014">
    <property type="entry name" value="PAS"/>
</dbReference>
<dbReference type="Pfam" id="PF01590">
    <property type="entry name" value="GAF"/>
    <property type="match status" value="1"/>
</dbReference>
<dbReference type="GO" id="GO:0000155">
    <property type="term" value="F:phosphorelay sensor kinase activity"/>
    <property type="evidence" value="ECO:0007669"/>
    <property type="project" value="InterPro"/>
</dbReference>
<comment type="catalytic activity">
    <reaction evidence="1">
        <text>ATP + protein L-histidine = ADP + protein N-phospho-L-histidine.</text>
        <dbReference type="EC" id="2.7.13.3"/>
    </reaction>
</comment>
<dbReference type="SMART" id="SM00065">
    <property type="entry name" value="GAF"/>
    <property type="match status" value="1"/>
</dbReference>
<dbReference type="SUPFAM" id="SSF55874">
    <property type="entry name" value="ATPase domain of HSP90 chaperone/DNA topoisomerase II/histidine kinase"/>
    <property type="match status" value="1"/>
</dbReference>
<evidence type="ECO:0000313" key="13">
    <source>
        <dbReference type="EMBL" id="MCC0177109.1"/>
    </source>
</evidence>
<dbReference type="SUPFAM" id="SSF55781">
    <property type="entry name" value="GAF domain-like"/>
    <property type="match status" value="1"/>
</dbReference>
<dbReference type="Pfam" id="PF00512">
    <property type="entry name" value="HisKA"/>
    <property type="match status" value="1"/>
</dbReference>
<dbReference type="SMART" id="SM00091">
    <property type="entry name" value="PAS"/>
    <property type="match status" value="2"/>
</dbReference>
<dbReference type="PROSITE" id="PS50112">
    <property type="entry name" value="PAS"/>
    <property type="match status" value="1"/>
</dbReference>
<dbReference type="InterPro" id="IPR036890">
    <property type="entry name" value="HATPase_C_sf"/>
</dbReference>
<feature type="domain" description="Histidine kinase" evidence="10">
    <location>
        <begin position="458"/>
        <end position="686"/>
    </location>
</feature>
<dbReference type="Pfam" id="PF08448">
    <property type="entry name" value="PAS_4"/>
    <property type="match status" value="1"/>
</dbReference>
<dbReference type="FunFam" id="3.30.565.10:FF:000006">
    <property type="entry name" value="Sensor histidine kinase WalK"/>
    <property type="match status" value="1"/>
</dbReference>